<feature type="compositionally biased region" description="Polar residues" evidence="1">
    <location>
        <begin position="296"/>
        <end position="305"/>
    </location>
</feature>
<protein>
    <recommendedName>
        <fullName evidence="2">Cordon-bleu ubiquitin-like domain-containing protein</fullName>
    </recommendedName>
</protein>
<feature type="compositionally biased region" description="Low complexity" evidence="1">
    <location>
        <begin position="352"/>
        <end position="378"/>
    </location>
</feature>
<feature type="compositionally biased region" description="Polar residues" evidence="1">
    <location>
        <begin position="754"/>
        <end position="766"/>
    </location>
</feature>
<evidence type="ECO:0000256" key="1">
    <source>
        <dbReference type="SAM" id="MobiDB-lite"/>
    </source>
</evidence>
<dbReference type="Pfam" id="PF09469">
    <property type="entry name" value="Cobl"/>
    <property type="match status" value="1"/>
</dbReference>
<feature type="region of interest" description="Disordered" evidence="1">
    <location>
        <begin position="241"/>
        <end position="404"/>
    </location>
</feature>
<feature type="compositionally biased region" description="Acidic residues" evidence="1">
    <location>
        <begin position="634"/>
        <end position="648"/>
    </location>
</feature>
<feature type="compositionally biased region" description="Basic and acidic residues" evidence="1">
    <location>
        <begin position="606"/>
        <end position="633"/>
    </location>
</feature>
<dbReference type="AlphaFoldDB" id="A0A8C5BPW7"/>
<accession>A0A8C5BPW7</accession>
<dbReference type="InterPro" id="IPR019025">
    <property type="entry name" value="Cordon-bleu_ubiquitin_domain"/>
</dbReference>
<dbReference type="Proteomes" id="UP000694546">
    <property type="component" value="Chromosome 4"/>
</dbReference>
<reference evidence="3" key="1">
    <citation type="submission" date="2025-08" db="UniProtKB">
        <authorList>
            <consortium name="Ensembl"/>
        </authorList>
    </citation>
    <scope>IDENTIFICATION</scope>
</reference>
<feature type="compositionally biased region" description="Basic and acidic residues" evidence="1">
    <location>
        <begin position="587"/>
        <end position="597"/>
    </location>
</feature>
<dbReference type="GeneTree" id="ENSGT00530000063608"/>
<feature type="region of interest" description="Disordered" evidence="1">
    <location>
        <begin position="507"/>
        <end position="713"/>
    </location>
</feature>
<evidence type="ECO:0000313" key="3">
    <source>
        <dbReference type="Ensembl" id="ENSGMOP00000050179.1"/>
    </source>
</evidence>
<feature type="domain" description="Cordon-bleu ubiquitin-like" evidence="2">
    <location>
        <begin position="93"/>
        <end position="173"/>
    </location>
</feature>
<feature type="region of interest" description="Disordered" evidence="1">
    <location>
        <begin position="726"/>
        <end position="766"/>
    </location>
</feature>
<dbReference type="Gene3D" id="3.10.20.90">
    <property type="entry name" value="Phosphatidylinositol 3-kinase Catalytic Subunit, Chain A, domain 1"/>
    <property type="match status" value="1"/>
</dbReference>
<name>A0A8C5BPW7_GADMO</name>
<dbReference type="PANTHER" id="PTHR21557:SF2">
    <property type="entry name" value="CORDON-BLEU PROTEIN-LIKE 1"/>
    <property type="match status" value="1"/>
</dbReference>
<dbReference type="OMA" id="ERCHETT"/>
<evidence type="ECO:0000313" key="4">
    <source>
        <dbReference type="Proteomes" id="UP000694546"/>
    </source>
</evidence>
<evidence type="ECO:0000259" key="2">
    <source>
        <dbReference type="Pfam" id="PF09469"/>
    </source>
</evidence>
<reference evidence="3" key="2">
    <citation type="submission" date="2025-09" db="UniProtKB">
        <authorList>
            <consortium name="Ensembl"/>
        </authorList>
    </citation>
    <scope>IDENTIFICATION</scope>
</reference>
<dbReference type="InterPro" id="IPR039895">
    <property type="entry name" value="COBL-like"/>
</dbReference>
<dbReference type="Ensembl" id="ENSGMOT00000060892.1">
    <property type="protein sequence ID" value="ENSGMOP00000050179.1"/>
    <property type="gene ID" value="ENSGMOG00000027545.1"/>
</dbReference>
<gene>
    <name evidence="3" type="primary">cobll1a</name>
</gene>
<feature type="compositionally biased region" description="Basic and acidic residues" evidence="1">
    <location>
        <begin position="507"/>
        <end position="525"/>
    </location>
</feature>
<feature type="compositionally biased region" description="Low complexity" evidence="1">
    <location>
        <begin position="538"/>
        <end position="549"/>
    </location>
</feature>
<proteinExistence type="predicted"/>
<keyword evidence="4" id="KW-1185">Reference proteome</keyword>
<organism evidence="3 4">
    <name type="scientific">Gadus morhua</name>
    <name type="common">Atlantic cod</name>
    <dbReference type="NCBI Taxonomy" id="8049"/>
    <lineage>
        <taxon>Eukaryota</taxon>
        <taxon>Metazoa</taxon>
        <taxon>Chordata</taxon>
        <taxon>Craniata</taxon>
        <taxon>Vertebrata</taxon>
        <taxon>Euteleostomi</taxon>
        <taxon>Actinopterygii</taxon>
        <taxon>Neopterygii</taxon>
        <taxon>Teleostei</taxon>
        <taxon>Neoteleostei</taxon>
        <taxon>Acanthomorphata</taxon>
        <taxon>Zeiogadaria</taxon>
        <taxon>Gadariae</taxon>
        <taxon>Gadiformes</taxon>
        <taxon>Gadoidei</taxon>
        <taxon>Gadidae</taxon>
        <taxon>Gadus</taxon>
    </lineage>
</organism>
<dbReference type="PANTHER" id="PTHR21557">
    <property type="entry name" value="CORDON-BLEU"/>
    <property type="match status" value="1"/>
</dbReference>
<feature type="region of interest" description="Disordered" evidence="1">
    <location>
        <begin position="419"/>
        <end position="449"/>
    </location>
</feature>
<feature type="compositionally biased region" description="Polar residues" evidence="1">
    <location>
        <begin position="252"/>
        <end position="268"/>
    </location>
</feature>
<dbReference type="OrthoDB" id="8882621at2759"/>
<dbReference type="GO" id="GO:0003785">
    <property type="term" value="F:actin monomer binding"/>
    <property type="evidence" value="ECO:0007669"/>
    <property type="project" value="InterPro"/>
</dbReference>
<sequence length="766" mass="81279">MEDQGDPAERDHDLSVVLPSGLERTVTVHGSKPVIDLLVTLCAKYHLNPSDHTVEILSHNKNNVCFKPSSLIGLLEADTIVLKPKVSEDKARRPYTPEATVRLLVNYRKSHKTVVRVSPRVPLEDLVSAISQKCEFQPASTALLRDSLTQEPLDLMKSLNDLGIRELFAKDTAAAAEVSFEVLHASETPKTDPPTVVDVFDTGCGEGQQLSRNEKKRGGNIGFLSLFRRKKDKDGRVYMPVSQDLQEAPSVRASTSGLCSADPSTPCTTKKRPAPRPPITASRSVPDNISGLRVTEPQSSANTTLRRTKRKAPLPPCAGSHASLPADTEGSAGISNSDRTWELRPQGDSADSSRTGSPLPSSSSTSSSSTISSSSTQLLPPPQDDGCDSGPSSLPEPQRAGKVFSQGHSVLSQIINSSLSNGKLPNRRHGDASFSKPHGDEGDEDLSLTHEPLLGPRCLIGGQGGIPPHPELWGDALQRKGMTTFKVVPAKKHRLYEVDQGLVVPDDRISTTRWDPEDGESRADGDPPGSPEPRTSSPAAGGPVADGGAQTSLSADSDGVQGEVDVPQAEVASPAPQDSGSQEGGAEVDRPGPEPETRAAQVEEDQVVRDTEAKVSVHEAVVVKDKGVQKEEIQGEGDYDEVPDEDDEHFPPPPPPVAYDDQDGVPDERSTLLRSSSALPPPPPPSSSTQTPGGPGTPTKDASSPLKRVSTAPSRFAQAVALAVQRTRSAQVQGRGYGSLFRSRSGANPVPSWLPQSSVNSGSCPG</sequence>